<dbReference type="Gene3D" id="3.40.50.360">
    <property type="match status" value="1"/>
</dbReference>
<dbReference type="InterPro" id="IPR008254">
    <property type="entry name" value="Flavodoxin/NO_synth"/>
</dbReference>
<dbReference type="GO" id="GO:0010181">
    <property type="term" value="F:FMN binding"/>
    <property type="evidence" value="ECO:0007669"/>
    <property type="project" value="InterPro"/>
</dbReference>
<evidence type="ECO:0000313" key="10">
    <source>
        <dbReference type="Proteomes" id="UP000548423"/>
    </source>
</evidence>
<evidence type="ECO:0000256" key="1">
    <source>
        <dbReference type="ARBA" id="ARBA00001917"/>
    </source>
</evidence>
<dbReference type="PROSITE" id="PS50902">
    <property type="entry name" value="FLAVODOXIN_LIKE"/>
    <property type="match status" value="1"/>
</dbReference>
<sequence length="164" mass="18646">MDLTNCKLSIAIVYASVSGNTKELAKELYQIFLKKSVGISFYSIEEFCVSDLCHYDAIAIGTYTWGNGDIPKEMGQLYKAFESISRKDMTTAVFGTGDSCYPRFCGAVDRYRDMLYVHTNLAATLKVELRPQIQDIQRCEKFVEALLLRARMYSYPQVNSAIRK</sequence>
<protein>
    <submittedName>
        <fullName evidence="9">Flavodoxin I</fullName>
    </submittedName>
</protein>
<evidence type="ECO:0000259" key="8">
    <source>
        <dbReference type="PROSITE" id="PS50902"/>
    </source>
</evidence>
<keyword evidence="6" id="KW-0288">FMN</keyword>
<dbReference type="SUPFAM" id="SSF52218">
    <property type="entry name" value="Flavoproteins"/>
    <property type="match status" value="1"/>
</dbReference>
<evidence type="ECO:0000256" key="3">
    <source>
        <dbReference type="ARBA" id="ARBA00005267"/>
    </source>
</evidence>
<comment type="caution">
    <text evidence="9">The sequence shown here is derived from an EMBL/GenBank/DDBJ whole genome shotgun (WGS) entry which is preliminary data.</text>
</comment>
<evidence type="ECO:0000256" key="5">
    <source>
        <dbReference type="ARBA" id="ARBA00022630"/>
    </source>
</evidence>
<comment type="similarity">
    <text evidence="3">Belongs to the flavodoxin family.</text>
</comment>
<gene>
    <name evidence="9" type="ORF">F4694_003257</name>
</gene>
<dbReference type="InterPro" id="IPR050619">
    <property type="entry name" value="Flavodoxin"/>
</dbReference>
<evidence type="ECO:0000256" key="2">
    <source>
        <dbReference type="ARBA" id="ARBA00003297"/>
    </source>
</evidence>
<reference evidence="10" key="1">
    <citation type="submission" date="2020-07" db="EMBL/GenBank/DDBJ databases">
        <authorList>
            <person name="Partida-Martinez L."/>
            <person name="Huntemann M."/>
            <person name="Clum A."/>
            <person name="Wang J."/>
            <person name="Palaniappan K."/>
            <person name="Ritter S."/>
            <person name="Chen I.-M."/>
            <person name="Stamatis D."/>
            <person name="Reddy T."/>
            <person name="O'Malley R."/>
            <person name="Daum C."/>
            <person name="Shapiro N."/>
            <person name="Ivanova N."/>
            <person name="Kyrpides N."/>
            <person name="Woyke T."/>
        </authorList>
    </citation>
    <scope>NUCLEOTIDE SEQUENCE [LARGE SCALE GENOMIC DNA]</scope>
    <source>
        <strain evidence="10">AT2.8</strain>
    </source>
</reference>
<dbReference type="PANTHER" id="PTHR42809">
    <property type="entry name" value="FLAVODOXIN 2"/>
    <property type="match status" value="1"/>
</dbReference>
<dbReference type="Pfam" id="PF00258">
    <property type="entry name" value="Flavodoxin_1"/>
    <property type="match status" value="1"/>
</dbReference>
<evidence type="ECO:0000313" key="9">
    <source>
        <dbReference type="EMBL" id="NYE06477.1"/>
    </source>
</evidence>
<dbReference type="AlphaFoldDB" id="A0A852TFR6"/>
<proteinExistence type="inferred from homology"/>
<organism evidence="9 10">
    <name type="scientific">Neobacillus niacini</name>
    <dbReference type="NCBI Taxonomy" id="86668"/>
    <lineage>
        <taxon>Bacteria</taxon>
        <taxon>Bacillati</taxon>
        <taxon>Bacillota</taxon>
        <taxon>Bacilli</taxon>
        <taxon>Bacillales</taxon>
        <taxon>Bacillaceae</taxon>
        <taxon>Neobacillus</taxon>
    </lineage>
</organism>
<keyword evidence="7" id="KW-0249">Electron transport</keyword>
<evidence type="ECO:0000256" key="6">
    <source>
        <dbReference type="ARBA" id="ARBA00022643"/>
    </source>
</evidence>
<keyword evidence="5" id="KW-0285">Flavoprotein</keyword>
<accession>A0A852TFR6</accession>
<feature type="domain" description="Flavodoxin-like" evidence="8">
    <location>
        <begin position="10"/>
        <end position="147"/>
    </location>
</feature>
<evidence type="ECO:0000256" key="7">
    <source>
        <dbReference type="ARBA" id="ARBA00022982"/>
    </source>
</evidence>
<dbReference type="GO" id="GO:0016651">
    <property type="term" value="F:oxidoreductase activity, acting on NAD(P)H"/>
    <property type="evidence" value="ECO:0007669"/>
    <property type="project" value="UniProtKB-ARBA"/>
</dbReference>
<dbReference type="InterPro" id="IPR029039">
    <property type="entry name" value="Flavoprotein-like_sf"/>
</dbReference>
<reference evidence="10" key="2">
    <citation type="submission" date="2020-08" db="EMBL/GenBank/DDBJ databases">
        <title>The Agave Microbiome: Exploring the role of microbial communities in plant adaptations to desert environments.</title>
        <authorList>
            <person name="Partida-Martinez L.P."/>
        </authorList>
    </citation>
    <scope>NUCLEOTIDE SEQUENCE [LARGE SCALE GENOMIC DNA]</scope>
    <source>
        <strain evidence="10">AT2.8</strain>
    </source>
</reference>
<keyword evidence="4" id="KW-0813">Transport</keyword>
<dbReference type="PANTHER" id="PTHR42809:SF1">
    <property type="entry name" value="FLAVODOXIN 1"/>
    <property type="match status" value="1"/>
</dbReference>
<comment type="function">
    <text evidence="2">Low-potential electron donor to a number of redox enzymes.</text>
</comment>
<dbReference type="Proteomes" id="UP000548423">
    <property type="component" value="Unassembled WGS sequence"/>
</dbReference>
<name>A0A852TFR6_9BACI</name>
<dbReference type="EMBL" id="JACCBX010000006">
    <property type="protein sequence ID" value="NYE06477.1"/>
    <property type="molecule type" value="Genomic_DNA"/>
</dbReference>
<evidence type="ECO:0000256" key="4">
    <source>
        <dbReference type="ARBA" id="ARBA00022448"/>
    </source>
</evidence>
<comment type="cofactor">
    <cofactor evidence="1">
        <name>FMN</name>
        <dbReference type="ChEBI" id="CHEBI:58210"/>
    </cofactor>
</comment>